<dbReference type="Pfam" id="PF24769">
    <property type="entry name" value="At2g29880_C"/>
    <property type="match status" value="1"/>
</dbReference>
<protein>
    <recommendedName>
        <fullName evidence="1">At2g29880-like C-terminal domain-containing protein</fullName>
    </recommendedName>
</protein>
<evidence type="ECO:0000313" key="2">
    <source>
        <dbReference type="EMBL" id="KAL0005857.1"/>
    </source>
</evidence>
<dbReference type="Proteomes" id="UP001459277">
    <property type="component" value="Unassembled WGS sequence"/>
</dbReference>
<accession>A0AAW2D5I8</accession>
<evidence type="ECO:0000259" key="1">
    <source>
        <dbReference type="Pfam" id="PF24769"/>
    </source>
</evidence>
<gene>
    <name evidence="2" type="ORF">SO802_013418</name>
</gene>
<dbReference type="PANTHER" id="PTHR46929:SF8">
    <property type="entry name" value="MYB_SANT-LIKE DOMAIN-CONTAINING PROTEIN"/>
    <property type="match status" value="1"/>
</dbReference>
<proteinExistence type="predicted"/>
<comment type="caution">
    <text evidence="2">The sequence shown here is derived from an EMBL/GenBank/DDBJ whole genome shotgun (WGS) entry which is preliminary data.</text>
</comment>
<reference evidence="2 3" key="1">
    <citation type="submission" date="2024-01" db="EMBL/GenBank/DDBJ databases">
        <title>A telomere-to-telomere, gap-free genome of sweet tea (Lithocarpus litseifolius).</title>
        <authorList>
            <person name="Zhou J."/>
        </authorList>
    </citation>
    <scope>NUCLEOTIDE SEQUENCE [LARGE SCALE GENOMIC DNA]</scope>
    <source>
        <strain evidence="2">Zhou-2022a</strain>
        <tissue evidence="2">Leaf</tissue>
    </source>
</reference>
<feature type="domain" description="At2g29880-like C-terminal" evidence="1">
    <location>
        <begin position="88"/>
        <end position="129"/>
    </location>
</feature>
<name>A0AAW2D5I8_9ROSI</name>
<evidence type="ECO:0000313" key="3">
    <source>
        <dbReference type="Proteomes" id="UP001459277"/>
    </source>
</evidence>
<sequence>MEINTNTLGMGIDNIIGETLSPAIEFEISHQKRKRKCAPLSTSACIQKVRRTIKKETQEAVEGKPCVVKAYLGTEEDKDYSSIECIVAALQTVPDMDDEIFLEACELLEDERKAKMFVAMDVTARRKWLLKKLRR</sequence>
<dbReference type="InterPro" id="IPR056253">
    <property type="entry name" value="At2g29880-like_C"/>
</dbReference>
<keyword evidence="3" id="KW-1185">Reference proteome</keyword>
<organism evidence="2 3">
    <name type="scientific">Lithocarpus litseifolius</name>
    <dbReference type="NCBI Taxonomy" id="425828"/>
    <lineage>
        <taxon>Eukaryota</taxon>
        <taxon>Viridiplantae</taxon>
        <taxon>Streptophyta</taxon>
        <taxon>Embryophyta</taxon>
        <taxon>Tracheophyta</taxon>
        <taxon>Spermatophyta</taxon>
        <taxon>Magnoliopsida</taxon>
        <taxon>eudicotyledons</taxon>
        <taxon>Gunneridae</taxon>
        <taxon>Pentapetalae</taxon>
        <taxon>rosids</taxon>
        <taxon>fabids</taxon>
        <taxon>Fagales</taxon>
        <taxon>Fagaceae</taxon>
        <taxon>Lithocarpus</taxon>
    </lineage>
</organism>
<dbReference type="PANTHER" id="PTHR46929">
    <property type="entry name" value="EXPRESSED PROTEIN"/>
    <property type="match status" value="1"/>
</dbReference>
<dbReference type="AlphaFoldDB" id="A0AAW2D5I8"/>
<dbReference type="EMBL" id="JAZDWU010000004">
    <property type="protein sequence ID" value="KAL0005857.1"/>
    <property type="molecule type" value="Genomic_DNA"/>
</dbReference>